<protein>
    <recommendedName>
        <fullName evidence="4">Prepilin-type N-terminal cleavage/methylation domain-containing protein</fullName>
    </recommendedName>
</protein>
<keyword evidence="3" id="KW-1185">Reference proteome</keyword>
<sequence length="113" mass="13181">MRKNDGFSVTEVLVATAIVLLIVGTVVPINSLLDKERLTIRERRMITLTLHDEMQPHLWSDDYELPYTKEEVLGNKQLLFHFSLEEDLIKGCVDWKNAKNKQETICLYGYQEQ</sequence>
<keyword evidence="1" id="KW-0472">Membrane</keyword>
<dbReference type="RefSeq" id="WP_155666553.1">
    <property type="nucleotide sequence ID" value="NZ_WOCA01000001.1"/>
</dbReference>
<comment type="caution">
    <text evidence="2">The sequence shown here is derived from an EMBL/GenBank/DDBJ whole genome shotgun (WGS) entry which is preliminary data.</text>
</comment>
<evidence type="ECO:0000256" key="1">
    <source>
        <dbReference type="SAM" id="Phobius"/>
    </source>
</evidence>
<dbReference type="AlphaFoldDB" id="A0A6N8FCP8"/>
<evidence type="ECO:0000313" key="3">
    <source>
        <dbReference type="Proteomes" id="UP000469125"/>
    </source>
</evidence>
<accession>A0A6N8FCP8</accession>
<gene>
    <name evidence="2" type="ORF">GMD78_01815</name>
</gene>
<evidence type="ECO:0008006" key="4">
    <source>
        <dbReference type="Google" id="ProtNLM"/>
    </source>
</evidence>
<proteinExistence type="predicted"/>
<keyword evidence="1" id="KW-0812">Transmembrane</keyword>
<keyword evidence="1" id="KW-1133">Transmembrane helix</keyword>
<reference evidence="2 3" key="1">
    <citation type="submission" date="2019-11" db="EMBL/GenBank/DDBJ databases">
        <authorList>
            <person name="Li X."/>
        </authorList>
    </citation>
    <scope>NUCLEOTIDE SEQUENCE [LARGE SCALE GENOMIC DNA]</scope>
    <source>
        <strain evidence="2 3">L9</strain>
    </source>
</reference>
<feature type="transmembrane region" description="Helical" evidence="1">
    <location>
        <begin position="12"/>
        <end position="33"/>
    </location>
</feature>
<organism evidence="2 3">
    <name type="scientific">Ornithinibacillus caprae</name>
    <dbReference type="NCBI Taxonomy" id="2678566"/>
    <lineage>
        <taxon>Bacteria</taxon>
        <taxon>Bacillati</taxon>
        <taxon>Bacillota</taxon>
        <taxon>Bacilli</taxon>
        <taxon>Bacillales</taxon>
        <taxon>Bacillaceae</taxon>
        <taxon>Ornithinibacillus</taxon>
    </lineage>
</organism>
<evidence type="ECO:0000313" key="2">
    <source>
        <dbReference type="EMBL" id="MUK87135.1"/>
    </source>
</evidence>
<dbReference type="EMBL" id="WOCA01000001">
    <property type="protein sequence ID" value="MUK87135.1"/>
    <property type="molecule type" value="Genomic_DNA"/>
</dbReference>
<name>A0A6N8FCP8_9BACI</name>
<dbReference type="Proteomes" id="UP000469125">
    <property type="component" value="Unassembled WGS sequence"/>
</dbReference>